<dbReference type="Gene3D" id="1.10.510.10">
    <property type="entry name" value="Transferase(Phosphotransferase) domain 1"/>
    <property type="match status" value="1"/>
</dbReference>
<feature type="domain" description="Protein kinase" evidence="11">
    <location>
        <begin position="13"/>
        <end position="271"/>
    </location>
</feature>
<feature type="domain" description="PASTA" evidence="12">
    <location>
        <begin position="499"/>
        <end position="568"/>
    </location>
</feature>
<dbReference type="Gene3D" id="3.30.10.20">
    <property type="match status" value="2"/>
</dbReference>
<dbReference type="PROSITE" id="PS00108">
    <property type="entry name" value="PROTEIN_KINASE_ST"/>
    <property type="match status" value="1"/>
</dbReference>
<dbReference type="PANTHER" id="PTHR43289">
    <property type="entry name" value="MITOGEN-ACTIVATED PROTEIN KINASE KINASE KINASE 20-RELATED"/>
    <property type="match status" value="1"/>
</dbReference>
<dbReference type="SMART" id="SM00220">
    <property type="entry name" value="S_TKc"/>
    <property type="match status" value="1"/>
</dbReference>
<organism evidence="13 14">
    <name type="scientific">Oribacterium sinus</name>
    <dbReference type="NCBI Taxonomy" id="237576"/>
    <lineage>
        <taxon>Bacteria</taxon>
        <taxon>Bacillati</taxon>
        <taxon>Bacillota</taxon>
        <taxon>Clostridia</taxon>
        <taxon>Lachnospirales</taxon>
        <taxon>Lachnospiraceae</taxon>
        <taxon>Oribacterium</taxon>
    </lineage>
</organism>
<evidence type="ECO:0000256" key="8">
    <source>
        <dbReference type="ARBA" id="ARBA00048679"/>
    </source>
</evidence>
<comment type="caution">
    <text evidence="13">The sequence shown here is derived from an EMBL/GenBank/DDBJ whole genome shotgun (WGS) entry which is preliminary data.</text>
</comment>
<evidence type="ECO:0000313" key="14">
    <source>
        <dbReference type="Proteomes" id="UP000522163"/>
    </source>
</evidence>
<dbReference type="PROSITE" id="PS00107">
    <property type="entry name" value="PROTEIN_KINASE_ATP"/>
    <property type="match status" value="1"/>
</dbReference>
<dbReference type="PROSITE" id="PS51178">
    <property type="entry name" value="PASTA"/>
    <property type="match status" value="1"/>
</dbReference>
<evidence type="ECO:0000256" key="4">
    <source>
        <dbReference type="ARBA" id="ARBA00022741"/>
    </source>
</evidence>
<feature type="transmembrane region" description="Helical" evidence="10">
    <location>
        <begin position="305"/>
        <end position="326"/>
    </location>
</feature>
<evidence type="ECO:0000256" key="7">
    <source>
        <dbReference type="ARBA" id="ARBA00047899"/>
    </source>
</evidence>
<comment type="catalytic activity">
    <reaction evidence="8">
        <text>L-seryl-[protein] + ATP = O-phospho-L-seryl-[protein] + ADP + H(+)</text>
        <dbReference type="Rhea" id="RHEA:17989"/>
        <dbReference type="Rhea" id="RHEA-COMP:9863"/>
        <dbReference type="Rhea" id="RHEA-COMP:11604"/>
        <dbReference type="ChEBI" id="CHEBI:15378"/>
        <dbReference type="ChEBI" id="CHEBI:29999"/>
        <dbReference type="ChEBI" id="CHEBI:30616"/>
        <dbReference type="ChEBI" id="CHEBI:83421"/>
        <dbReference type="ChEBI" id="CHEBI:456216"/>
        <dbReference type="EC" id="2.7.11.1"/>
    </reaction>
</comment>
<evidence type="ECO:0000256" key="6">
    <source>
        <dbReference type="ARBA" id="ARBA00022840"/>
    </source>
</evidence>
<keyword evidence="10" id="KW-0472">Membrane</keyword>
<dbReference type="Proteomes" id="UP000522163">
    <property type="component" value="Unassembled WGS sequence"/>
</dbReference>
<keyword evidence="5 13" id="KW-0418">Kinase</keyword>
<dbReference type="CDD" id="cd06577">
    <property type="entry name" value="PASTA_pknB"/>
    <property type="match status" value="2"/>
</dbReference>
<dbReference type="FunFam" id="1.10.510.10:FF:000021">
    <property type="entry name" value="Serine/threonine protein kinase"/>
    <property type="match status" value="1"/>
</dbReference>
<dbReference type="EC" id="2.7.11.1" evidence="1"/>
<dbReference type="PANTHER" id="PTHR43289:SF34">
    <property type="entry name" value="SERINE_THREONINE-PROTEIN KINASE YBDM-RELATED"/>
    <property type="match status" value="1"/>
</dbReference>
<dbReference type="EMBL" id="JACHHH010000001">
    <property type="protein sequence ID" value="MBB6040336.1"/>
    <property type="molecule type" value="Genomic_DNA"/>
</dbReference>
<dbReference type="GeneID" id="85013868"/>
<dbReference type="RefSeq" id="WP_183682021.1">
    <property type="nucleotide sequence ID" value="NZ_JACHHH010000001.1"/>
</dbReference>
<evidence type="ECO:0000256" key="1">
    <source>
        <dbReference type="ARBA" id="ARBA00012513"/>
    </source>
</evidence>
<evidence type="ECO:0000259" key="11">
    <source>
        <dbReference type="PROSITE" id="PS50011"/>
    </source>
</evidence>
<dbReference type="FunFam" id="3.30.200.20:FF:000035">
    <property type="entry name" value="Serine/threonine protein kinase Stk1"/>
    <property type="match status" value="1"/>
</dbReference>
<evidence type="ECO:0000256" key="10">
    <source>
        <dbReference type="SAM" id="Phobius"/>
    </source>
</evidence>
<name>A0A7W9SF86_9FIRM</name>
<comment type="catalytic activity">
    <reaction evidence="7">
        <text>L-threonyl-[protein] + ATP = O-phospho-L-threonyl-[protein] + ADP + H(+)</text>
        <dbReference type="Rhea" id="RHEA:46608"/>
        <dbReference type="Rhea" id="RHEA-COMP:11060"/>
        <dbReference type="Rhea" id="RHEA-COMP:11605"/>
        <dbReference type="ChEBI" id="CHEBI:15378"/>
        <dbReference type="ChEBI" id="CHEBI:30013"/>
        <dbReference type="ChEBI" id="CHEBI:30616"/>
        <dbReference type="ChEBI" id="CHEBI:61977"/>
        <dbReference type="ChEBI" id="CHEBI:456216"/>
        <dbReference type="EC" id="2.7.11.1"/>
    </reaction>
</comment>
<dbReference type="AlphaFoldDB" id="A0A7W9SF86"/>
<gene>
    <name evidence="13" type="ORF">HNQ46_000297</name>
</gene>
<sequence>MKWEKGTLLQDRYSIEALIGEGGMSYVYRARDQKLGRTVAIKVLKQDYAEDQEFVRKFQDEAKAAAKLNHLNIVSAYDVVDEGDTHFIVMELVEGITLKNYIHRKGKCSEREAIGIALQLVEGMDTAHKMGIVHRDIKPQNMIVSTEGVVKIADFGIARAASQETANTAVMGSVHYISPEQARRGVSDQRSDIYSLGCTIYEMLTGKLPYAGENSMAVVFSHMEDPIPRVRDLEPEVSPALDYVVWKAMQKKPSARYQSVEELRDDLNLALEDPEAGFLNDRQDEGDESVSRQARQEMDKGISRLYKALAILSVVCILGVFLFLGFKLVGMLRSVKDLSPKMESATEKETEESTQVAITISALDSLLPDIVGKTIPEAEKYLSSYDIKIYPEKEEFSEKYEEGQIISYPSGKYGVRSRLYVTVSKGSKVLVFYDKEHPEDLTKLQQMELSTVEKELKDREIPYKVLEQMSDTVEKGYLISTNKADTSEPGELELVVSTGIPDNWAVVPDLTNLSEKEAISALEDAGLEAGVISYIPSTSVAKGVVLKQSVAKDSYVERGQAIPFSVSSGPDGESSTKLAPSDDNSKAWVSSINQTVVLGSGGPGVEGTVLVVVYLRQDVNGESRYTTLQAARSYVIGSEMQLSIGRIKGIAGLSKGTVEVVDAEKDRVLAAYDLDFAPEA</sequence>
<evidence type="ECO:0000256" key="9">
    <source>
        <dbReference type="PROSITE-ProRule" id="PRU10141"/>
    </source>
</evidence>
<dbReference type="InterPro" id="IPR005543">
    <property type="entry name" value="PASTA_dom"/>
</dbReference>
<keyword evidence="6 9" id="KW-0067">ATP-binding</keyword>
<dbReference type="SMART" id="SM00740">
    <property type="entry name" value="PASTA"/>
    <property type="match status" value="2"/>
</dbReference>
<dbReference type="Gene3D" id="3.30.200.20">
    <property type="entry name" value="Phosphorylase Kinase, domain 1"/>
    <property type="match status" value="1"/>
</dbReference>
<evidence type="ECO:0000256" key="2">
    <source>
        <dbReference type="ARBA" id="ARBA00022527"/>
    </source>
</evidence>
<keyword evidence="10" id="KW-0812">Transmembrane</keyword>
<keyword evidence="2" id="KW-0723">Serine/threonine-protein kinase</keyword>
<protein>
    <recommendedName>
        <fullName evidence="1">non-specific serine/threonine protein kinase</fullName>
        <ecNumber evidence="1">2.7.11.1</ecNumber>
    </recommendedName>
</protein>
<dbReference type="GO" id="GO:0005524">
    <property type="term" value="F:ATP binding"/>
    <property type="evidence" value="ECO:0007669"/>
    <property type="project" value="UniProtKB-UniRule"/>
</dbReference>
<evidence type="ECO:0000256" key="5">
    <source>
        <dbReference type="ARBA" id="ARBA00022777"/>
    </source>
</evidence>
<evidence type="ECO:0000259" key="12">
    <source>
        <dbReference type="PROSITE" id="PS51178"/>
    </source>
</evidence>
<keyword evidence="10" id="KW-1133">Transmembrane helix</keyword>
<dbReference type="PROSITE" id="PS50011">
    <property type="entry name" value="PROTEIN_KINASE_DOM"/>
    <property type="match status" value="1"/>
</dbReference>
<dbReference type="Pfam" id="PF00069">
    <property type="entry name" value="Pkinase"/>
    <property type="match status" value="1"/>
</dbReference>
<dbReference type="GO" id="GO:0004674">
    <property type="term" value="F:protein serine/threonine kinase activity"/>
    <property type="evidence" value="ECO:0007669"/>
    <property type="project" value="UniProtKB-KW"/>
</dbReference>
<keyword evidence="4 9" id="KW-0547">Nucleotide-binding</keyword>
<dbReference type="Pfam" id="PF03793">
    <property type="entry name" value="PASTA"/>
    <property type="match status" value="2"/>
</dbReference>
<dbReference type="SUPFAM" id="SSF56112">
    <property type="entry name" value="Protein kinase-like (PK-like)"/>
    <property type="match status" value="1"/>
</dbReference>
<evidence type="ECO:0000256" key="3">
    <source>
        <dbReference type="ARBA" id="ARBA00022679"/>
    </source>
</evidence>
<feature type="binding site" evidence="9">
    <location>
        <position position="42"/>
    </location>
    <ligand>
        <name>ATP</name>
        <dbReference type="ChEBI" id="CHEBI:30616"/>
    </ligand>
</feature>
<accession>A0A7W9SF86</accession>
<dbReference type="InterPro" id="IPR017441">
    <property type="entry name" value="Protein_kinase_ATP_BS"/>
</dbReference>
<keyword evidence="3 13" id="KW-0808">Transferase</keyword>
<proteinExistence type="predicted"/>
<evidence type="ECO:0000313" key="13">
    <source>
        <dbReference type="EMBL" id="MBB6040336.1"/>
    </source>
</evidence>
<dbReference type="CDD" id="cd14014">
    <property type="entry name" value="STKc_PknB_like"/>
    <property type="match status" value="1"/>
</dbReference>
<reference evidence="13 14" key="1">
    <citation type="submission" date="2020-08" db="EMBL/GenBank/DDBJ databases">
        <title>Genomic Encyclopedia of Type Strains, Phase IV (KMG-IV): sequencing the most valuable type-strain genomes for metagenomic binning, comparative biology and taxonomic classification.</title>
        <authorList>
            <person name="Goeker M."/>
        </authorList>
    </citation>
    <scope>NUCLEOTIDE SEQUENCE [LARGE SCALE GENOMIC DNA]</scope>
    <source>
        <strain evidence="13 14">DSM 17245</strain>
    </source>
</reference>
<dbReference type="InterPro" id="IPR000719">
    <property type="entry name" value="Prot_kinase_dom"/>
</dbReference>
<dbReference type="InterPro" id="IPR008271">
    <property type="entry name" value="Ser/Thr_kinase_AS"/>
</dbReference>
<dbReference type="InterPro" id="IPR011009">
    <property type="entry name" value="Kinase-like_dom_sf"/>
</dbReference>